<evidence type="ECO:0000313" key="11">
    <source>
        <dbReference type="EMBL" id="KAA9392906.1"/>
    </source>
</evidence>
<dbReference type="PANTHER" id="PTHR24421">
    <property type="entry name" value="NITRATE/NITRITE SENSOR PROTEIN NARX-RELATED"/>
    <property type="match status" value="1"/>
</dbReference>
<keyword evidence="9" id="KW-0812">Transmembrane</keyword>
<dbReference type="PANTHER" id="PTHR24421:SF10">
    <property type="entry name" value="NITRATE_NITRITE SENSOR PROTEIN NARQ"/>
    <property type="match status" value="1"/>
</dbReference>
<dbReference type="Gene3D" id="3.30.565.10">
    <property type="entry name" value="Histidine kinase-like ATPase, C-terminal domain"/>
    <property type="match status" value="1"/>
</dbReference>
<keyword evidence="12" id="KW-1185">Reference proteome</keyword>
<feature type="transmembrane region" description="Helical" evidence="9">
    <location>
        <begin position="53"/>
        <end position="72"/>
    </location>
</feature>
<feature type="transmembrane region" description="Helical" evidence="9">
    <location>
        <begin position="144"/>
        <end position="165"/>
    </location>
</feature>
<keyword evidence="4" id="KW-0808">Transferase</keyword>
<evidence type="ECO:0000256" key="6">
    <source>
        <dbReference type="ARBA" id="ARBA00022777"/>
    </source>
</evidence>
<dbReference type="GO" id="GO:0005524">
    <property type="term" value="F:ATP binding"/>
    <property type="evidence" value="ECO:0007669"/>
    <property type="project" value="UniProtKB-KW"/>
</dbReference>
<evidence type="ECO:0000259" key="10">
    <source>
        <dbReference type="Pfam" id="PF07730"/>
    </source>
</evidence>
<proteinExistence type="predicted"/>
<keyword evidence="6" id="KW-0418">Kinase</keyword>
<feature type="domain" description="Signal transduction histidine kinase subgroup 3 dimerisation and phosphoacceptor" evidence="10">
    <location>
        <begin position="193"/>
        <end position="261"/>
    </location>
</feature>
<evidence type="ECO:0000313" key="12">
    <source>
        <dbReference type="Proteomes" id="UP000325957"/>
    </source>
</evidence>
<dbReference type="InterPro" id="IPR011712">
    <property type="entry name" value="Sig_transdc_His_kin_sub3_dim/P"/>
</dbReference>
<dbReference type="RefSeq" id="WP_158035108.1">
    <property type="nucleotide sequence ID" value="NZ_ML708639.1"/>
</dbReference>
<keyword evidence="5" id="KW-0547">Nucleotide-binding</keyword>
<dbReference type="EMBL" id="SZWF01000040">
    <property type="protein sequence ID" value="KAA9392906.1"/>
    <property type="molecule type" value="Genomic_DNA"/>
</dbReference>
<dbReference type="GO" id="GO:0000155">
    <property type="term" value="F:phosphorelay sensor kinase activity"/>
    <property type="evidence" value="ECO:0007669"/>
    <property type="project" value="InterPro"/>
</dbReference>
<dbReference type="InterPro" id="IPR036890">
    <property type="entry name" value="HATPase_C_sf"/>
</dbReference>
<accession>A0A5J5KVI8</accession>
<dbReference type="GO" id="GO:0016020">
    <property type="term" value="C:membrane"/>
    <property type="evidence" value="ECO:0007669"/>
    <property type="project" value="InterPro"/>
</dbReference>
<feature type="transmembrane region" description="Helical" evidence="9">
    <location>
        <begin position="116"/>
        <end position="138"/>
    </location>
</feature>
<evidence type="ECO:0000256" key="4">
    <source>
        <dbReference type="ARBA" id="ARBA00022679"/>
    </source>
</evidence>
<keyword evidence="8" id="KW-0902">Two-component regulatory system</keyword>
<dbReference type="SUPFAM" id="SSF55874">
    <property type="entry name" value="ATPase domain of HSP90 chaperone/DNA topoisomerase II/histidine kinase"/>
    <property type="match status" value="1"/>
</dbReference>
<dbReference type="CDD" id="cd16917">
    <property type="entry name" value="HATPase_UhpB-NarQ-NarX-like"/>
    <property type="match status" value="1"/>
</dbReference>
<keyword evidence="9" id="KW-0472">Membrane</keyword>
<keyword evidence="7" id="KW-0067">ATP-binding</keyword>
<evidence type="ECO:0000256" key="7">
    <source>
        <dbReference type="ARBA" id="ARBA00022840"/>
    </source>
</evidence>
<reference evidence="11 12" key="1">
    <citation type="submission" date="2019-05" db="EMBL/GenBank/DDBJ databases">
        <title>Kocuria coralli sp. nov., a novel actinobacterium isolated from coral reef seawater.</title>
        <authorList>
            <person name="Li J."/>
        </authorList>
    </citation>
    <scope>NUCLEOTIDE SEQUENCE [LARGE SCALE GENOMIC DNA]</scope>
    <source>
        <strain evidence="11 12">SCSIO 13007</strain>
    </source>
</reference>
<evidence type="ECO:0000256" key="8">
    <source>
        <dbReference type="ARBA" id="ARBA00023012"/>
    </source>
</evidence>
<feature type="transmembrane region" description="Helical" evidence="9">
    <location>
        <begin position="24"/>
        <end position="41"/>
    </location>
</feature>
<dbReference type="EC" id="2.7.13.3" evidence="2"/>
<evidence type="ECO:0000256" key="1">
    <source>
        <dbReference type="ARBA" id="ARBA00000085"/>
    </source>
</evidence>
<keyword evidence="3" id="KW-0597">Phosphoprotein</keyword>
<name>A0A5J5KVI8_9MICC</name>
<dbReference type="AlphaFoldDB" id="A0A5J5KVI8"/>
<evidence type="ECO:0000256" key="9">
    <source>
        <dbReference type="SAM" id="Phobius"/>
    </source>
</evidence>
<evidence type="ECO:0000256" key="3">
    <source>
        <dbReference type="ARBA" id="ARBA00022553"/>
    </source>
</evidence>
<sequence>MHHVPPDERLPVIAVRPFPRGQRAVRAVVVAAALVVDLWVWGGDTETWDGGRAPATLIVAVMAASHLCLVLWRSPVPGYAALWLLSLSGMWVPAVETFAGYLVALYLMARMTDRHVAVAALMGSVVPIAANTASGASFHENVDAVFLLMNSGLWVLLMLSVWGVGRVIARSDLRLTTERRWAEETTAEALAMERLRLSRELHDIVAHSLTGIVLQSAGARAGLVRGTAQGHQVEEALQNIQTAAEQSMRELHRLLGMLREPGQPDAQGDGIEQVDGLIATARASGLDVVVRTSGDPLALDPSIAHTVYRVVQEGLSNAMKHSGDGSRVEVTTDWAPETLAVSVMSTSGLSSPAAPSGGFGLVGLRERVVVSGGTFEAGPTAQGFLLHTTLPAAGQHRIPVEKNAEEN</sequence>
<organism evidence="11 12">
    <name type="scientific">Kocuria coralli</name>
    <dbReference type="NCBI Taxonomy" id="1461025"/>
    <lineage>
        <taxon>Bacteria</taxon>
        <taxon>Bacillati</taxon>
        <taxon>Actinomycetota</taxon>
        <taxon>Actinomycetes</taxon>
        <taxon>Micrococcales</taxon>
        <taxon>Micrococcaceae</taxon>
        <taxon>Kocuria</taxon>
    </lineage>
</organism>
<dbReference type="Proteomes" id="UP000325957">
    <property type="component" value="Unassembled WGS sequence"/>
</dbReference>
<comment type="caution">
    <text evidence="11">The sequence shown here is derived from an EMBL/GenBank/DDBJ whole genome shotgun (WGS) entry which is preliminary data.</text>
</comment>
<keyword evidence="9" id="KW-1133">Transmembrane helix</keyword>
<dbReference type="Pfam" id="PF07730">
    <property type="entry name" value="HisKA_3"/>
    <property type="match status" value="1"/>
</dbReference>
<dbReference type="InterPro" id="IPR050482">
    <property type="entry name" value="Sensor_HK_TwoCompSys"/>
</dbReference>
<dbReference type="Gene3D" id="1.20.5.1930">
    <property type="match status" value="1"/>
</dbReference>
<feature type="transmembrane region" description="Helical" evidence="9">
    <location>
        <begin position="78"/>
        <end position="104"/>
    </location>
</feature>
<evidence type="ECO:0000256" key="5">
    <source>
        <dbReference type="ARBA" id="ARBA00022741"/>
    </source>
</evidence>
<evidence type="ECO:0000256" key="2">
    <source>
        <dbReference type="ARBA" id="ARBA00012438"/>
    </source>
</evidence>
<gene>
    <name evidence="11" type="ORF">FCK90_14965</name>
</gene>
<dbReference type="OrthoDB" id="227596at2"/>
<protein>
    <recommendedName>
        <fullName evidence="2">histidine kinase</fullName>
        <ecNumber evidence="2">2.7.13.3</ecNumber>
    </recommendedName>
</protein>
<dbReference type="GO" id="GO:0046983">
    <property type="term" value="F:protein dimerization activity"/>
    <property type="evidence" value="ECO:0007669"/>
    <property type="project" value="InterPro"/>
</dbReference>
<comment type="catalytic activity">
    <reaction evidence="1">
        <text>ATP + protein L-histidine = ADP + protein N-phospho-L-histidine.</text>
        <dbReference type="EC" id="2.7.13.3"/>
    </reaction>
</comment>